<gene>
    <name evidence="1" type="primary">AVEN_71542_1</name>
    <name evidence="1" type="ORF">CEXT_726331</name>
</gene>
<comment type="caution">
    <text evidence="1">The sequence shown here is derived from an EMBL/GenBank/DDBJ whole genome shotgun (WGS) entry which is preliminary data.</text>
</comment>
<keyword evidence="2" id="KW-1185">Reference proteome</keyword>
<dbReference type="EMBL" id="BPLR01005459">
    <property type="protein sequence ID" value="GIY02593.1"/>
    <property type="molecule type" value="Genomic_DNA"/>
</dbReference>
<dbReference type="AlphaFoldDB" id="A0AAV4PYU8"/>
<organism evidence="1 2">
    <name type="scientific">Caerostris extrusa</name>
    <name type="common">Bark spider</name>
    <name type="synonym">Caerostris bankana</name>
    <dbReference type="NCBI Taxonomy" id="172846"/>
    <lineage>
        <taxon>Eukaryota</taxon>
        <taxon>Metazoa</taxon>
        <taxon>Ecdysozoa</taxon>
        <taxon>Arthropoda</taxon>
        <taxon>Chelicerata</taxon>
        <taxon>Arachnida</taxon>
        <taxon>Araneae</taxon>
        <taxon>Araneomorphae</taxon>
        <taxon>Entelegynae</taxon>
        <taxon>Araneoidea</taxon>
        <taxon>Araneidae</taxon>
        <taxon>Caerostris</taxon>
    </lineage>
</organism>
<protein>
    <submittedName>
        <fullName evidence="1">Uncharacterized protein</fullName>
    </submittedName>
</protein>
<evidence type="ECO:0000313" key="1">
    <source>
        <dbReference type="EMBL" id="GIY02593.1"/>
    </source>
</evidence>
<evidence type="ECO:0000313" key="2">
    <source>
        <dbReference type="Proteomes" id="UP001054945"/>
    </source>
</evidence>
<proteinExistence type="predicted"/>
<name>A0AAV4PYU8_CAEEX</name>
<reference evidence="1 2" key="1">
    <citation type="submission" date="2021-06" db="EMBL/GenBank/DDBJ databases">
        <title>Caerostris extrusa draft genome.</title>
        <authorList>
            <person name="Kono N."/>
            <person name="Arakawa K."/>
        </authorList>
    </citation>
    <scope>NUCLEOTIDE SEQUENCE [LARGE SCALE GENOMIC DNA]</scope>
</reference>
<sequence length="107" mass="12214">MLLFATWTTESAPPASPFHIDYENCVTVNSEARDGGSVDKWRPWRVQCPTAGPQVAVSLHRRRRIHTGLKCCVLKGTHHRMKCTVWMKTCFKATNSKFEIYGVSINY</sequence>
<accession>A0AAV4PYU8</accession>
<dbReference type="Proteomes" id="UP001054945">
    <property type="component" value="Unassembled WGS sequence"/>
</dbReference>